<gene>
    <name evidence="7" type="ORF">CINCED_3A001615</name>
</gene>
<dbReference type="PROSITE" id="PS51257">
    <property type="entry name" value="PROKAR_LIPOPROTEIN"/>
    <property type="match status" value="1"/>
</dbReference>
<dbReference type="OrthoDB" id="6846267at2759"/>
<dbReference type="InterPro" id="IPR019819">
    <property type="entry name" value="Carboxylesterase_B_CS"/>
</dbReference>
<dbReference type="PANTHER" id="PTHR11559">
    <property type="entry name" value="CARBOXYLESTERASE"/>
    <property type="match status" value="1"/>
</dbReference>
<evidence type="ECO:0000256" key="3">
    <source>
        <dbReference type="ARBA" id="ARBA00022801"/>
    </source>
</evidence>
<evidence type="ECO:0000256" key="4">
    <source>
        <dbReference type="ARBA" id="ARBA00023180"/>
    </source>
</evidence>
<keyword evidence="2" id="KW-0719">Serine esterase</keyword>
<organism evidence="7 8">
    <name type="scientific">Cinara cedri</name>
    <dbReference type="NCBI Taxonomy" id="506608"/>
    <lineage>
        <taxon>Eukaryota</taxon>
        <taxon>Metazoa</taxon>
        <taxon>Ecdysozoa</taxon>
        <taxon>Arthropoda</taxon>
        <taxon>Hexapoda</taxon>
        <taxon>Insecta</taxon>
        <taxon>Pterygota</taxon>
        <taxon>Neoptera</taxon>
        <taxon>Paraneoptera</taxon>
        <taxon>Hemiptera</taxon>
        <taxon>Sternorrhyncha</taxon>
        <taxon>Aphidomorpha</taxon>
        <taxon>Aphidoidea</taxon>
        <taxon>Aphididae</taxon>
        <taxon>Lachninae</taxon>
        <taxon>Cinara</taxon>
    </lineage>
</organism>
<dbReference type="InterPro" id="IPR050309">
    <property type="entry name" value="Type-B_Carboxylest/Lipase"/>
</dbReference>
<evidence type="ECO:0000313" key="7">
    <source>
        <dbReference type="EMBL" id="VVC27648.1"/>
    </source>
</evidence>
<dbReference type="InterPro" id="IPR019826">
    <property type="entry name" value="Carboxylesterase_B_AS"/>
</dbReference>
<proteinExistence type="inferred from homology"/>
<dbReference type="GO" id="GO:0052689">
    <property type="term" value="F:carboxylic ester hydrolase activity"/>
    <property type="evidence" value="ECO:0007669"/>
    <property type="project" value="UniProtKB-KW"/>
</dbReference>
<feature type="signal peptide" evidence="5">
    <location>
        <begin position="1"/>
        <end position="22"/>
    </location>
</feature>
<keyword evidence="4" id="KW-0325">Glycoprotein</keyword>
<dbReference type="EC" id="3.1.1.-" evidence="5"/>
<feature type="chain" id="PRO_5023071571" description="Carboxylic ester hydrolase" evidence="5">
    <location>
        <begin position="23"/>
        <end position="605"/>
    </location>
</feature>
<dbReference type="Pfam" id="PF00135">
    <property type="entry name" value="COesterase"/>
    <property type="match status" value="1"/>
</dbReference>
<evidence type="ECO:0000313" key="8">
    <source>
        <dbReference type="Proteomes" id="UP000325440"/>
    </source>
</evidence>
<dbReference type="PROSITE" id="PS00941">
    <property type="entry name" value="CARBOXYLESTERASE_B_2"/>
    <property type="match status" value="1"/>
</dbReference>
<dbReference type="EMBL" id="CABPRJ010000476">
    <property type="protein sequence ID" value="VVC27648.1"/>
    <property type="molecule type" value="Genomic_DNA"/>
</dbReference>
<evidence type="ECO:0000256" key="1">
    <source>
        <dbReference type="ARBA" id="ARBA00005964"/>
    </source>
</evidence>
<accession>A0A5E4M9Z0</accession>
<dbReference type="SUPFAM" id="SSF53474">
    <property type="entry name" value="alpha/beta-Hydrolases"/>
    <property type="match status" value="1"/>
</dbReference>
<protein>
    <recommendedName>
        <fullName evidence="5">Carboxylic ester hydrolase</fullName>
        <ecNumber evidence="5">3.1.1.-</ecNumber>
    </recommendedName>
</protein>
<keyword evidence="3 5" id="KW-0378">Hydrolase</keyword>
<keyword evidence="5" id="KW-0732">Signal</keyword>
<name>A0A5E4M9Z0_9HEMI</name>
<evidence type="ECO:0000256" key="2">
    <source>
        <dbReference type="ARBA" id="ARBA00022487"/>
    </source>
</evidence>
<dbReference type="AlphaFoldDB" id="A0A5E4M9Z0"/>
<evidence type="ECO:0000256" key="5">
    <source>
        <dbReference type="RuleBase" id="RU361235"/>
    </source>
</evidence>
<comment type="similarity">
    <text evidence="1 5">Belongs to the type-B carboxylesterase/lipase family.</text>
</comment>
<dbReference type="Proteomes" id="UP000325440">
    <property type="component" value="Unassembled WGS sequence"/>
</dbReference>
<evidence type="ECO:0000259" key="6">
    <source>
        <dbReference type="Pfam" id="PF00135"/>
    </source>
</evidence>
<dbReference type="PROSITE" id="PS00122">
    <property type="entry name" value="CARBOXYLESTERASE_B_1"/>
    <property type="match status" value="1"/>
</dbReference>
<dbReference type="InterPro" id="IPR002018">
    <property type="entry name" value="CarbesteraseB"/>
</dbReference>
<feature type="domain" description="Carboxylesterase type B" evidence="6">
    <location>
        <begin position="30"/>
        <end position="568"/>
    </location>
</feature>
<keyword evidence="8" id="KW-1185">Reference proteome</keyword>
<dbReference type="InterPro" id="IPR029058">
    <property type="entry name" value="AB_hydrolase_fold"/>
</dbReference>
<reference evidence="7 8" key="1">
    <citation type="submission" date="2019-08" db="EMBL/GenBank/DDBJ databases">
        <authorList>
            <person name="Alioto T."/>
            <person name="Alioto T."/>
            <person name="Gomez Garrido J."/>
        </authorList>
    </citation>
    <scope>NUCLEOTIDE SEQUENCE [LARGE SCALE GENOMIC DNA]</scope>
</reference>
<dbReference type="Gene3D" id="3.40.50.1820">
    <property type="entry name" value="alpha/beta hydrolase"/>
    <property type="match status" value="1"/>
</dbReference>
<sequence>MLTVKLFAAIVLLSACCRLTEETAVAGTVPRVRVESGELAGGTGSTIASGRPFYAFLGVPYASPPVYKHRFKEPQPVKPWVGVWNATVPMSGCIGLDHNSFKVTGQEDCLYLNIYTPKLPQEGLVSGGLMNVIVYIHGEAFQAGDGDVGYGPHYLLDGNDFVYVTVNYRAGPLGFASTGDEILPGNNGLKDQVAALKWVQRNIAAFGGNPAAVTIAGTSAGAASVHYHLVSPMSAGLFNRAIAESGSALCHWAYTENVVQKTKSLAEFLGCPTYYSKDTIKCLRSRPALAIAESLKQFLVNMTIHVKIIINLNAICCNTLSFFFFFYKPWKFNPFTPFGPTVEMAGVERFLMDLPQNLPSHDVPVLFSFTQDDGLYSSAELVSLEEILMDMETNWNNVLPFLLDYNNTISDESLRPEIAQKIKSFYFGNNTVSVNTKSNVVQMTTDRMFKEPLARAAKLLASKNTSPVYFYEFGYKGKYTLTNKYSKTGLSDGLGISHGDNTMYIIKTQNEHPHDNIEDAKLIPIMVNIWTSFAKTGIPELGNSTVWTPVSKNLADPLKLIKITQNQTFELQEQSDPGNHTFWSTLPLTEFSVTSLSENLNHTEL</sequence>